<protein>
    <recommendedName>
        <fullName evidence="3">DUF1795 domain-containing protein</fullName>
    </recommendedName>
</protein>
<proteinExistence type="predicted"/>
<reference evidence="1" key="1">
    <citation type="journal article" date="2019" name="PLoS Negl. Trop. Dis.">
        <title>Revisiting the worldwide diversity of Leptospira species in the environment.</title>
        <authorList>
            <person name="Vincent A.T."/>
            <person name="Schiettekatte O."/>
            <person name="Bourhy P."/>
            <person name="Veyrier F.J."/>
            <person name="Picardeau M."/>
        </authorList>
    </citation>
    <scope>NUCLEOTIDE SEQUENCE [LARGE SCALE GENOMIC DNA]</scope>
    <source>
        <strain evidence="1">201800265</strain>
    </source>
</reference>
<gene>
    <name evidence="1" type="ORF">EHQ52_15440</name>
</gene>
<dbReference type="AlphaFoldDB" id="A0A4R9J2V8"/>
<dbReference type="OrthoDB" id="332304at2"/>
<dbReference type="EMBL" id="RQFY01000007">
    <property type="protein sequence ID" value="TGL31329.1"/>
    <property type="molecule type" value="Genomic_DNA"/>
</dbReference>
<keyword evidence="2" id="KW-1185">Reference proteome</keyword>
<name>A0A4R9J2V8_9LEPT</name>
<organism evidence="1 2">
    <name type="scientific">Leptospira koniambonensis</name>
    <dbReference type="NCBI Taxonomy" id="2484950"/>
    <lineage>
        <taxon>Bacteria</taxon>
        <taxon>Pseudomonadati</taxon>
        <taxon>Spirochaetota</taxon>
        <taxon>Spirochaetia</taxon>
        <taxon>Leptospirales</taxon>
        <taxon>Leptospiraceae</taxon>
        <taxon>Leptospira</taxon>
    </lineage>
</organism>
<evidence type="ECO:0000313" key="1">
    <source>
        <dbReference type="EMBL" id="TGL31329.1"/>
    </source>
</evidence>
<evidence type="ECO:0000313" key="2">
    <source>
        <dbReference type="Proteomes" id="UP000297871"/>
    </source>
</evidence>
<sequence length="167" mass="18888">MHCSVDDEVIVKKNSIPQTSFSFELKNPNVKITVPEIPFFDLQTHPLASANKPHLRYLGSGGNFHLSILTPTADPGMTPEDCAKSQVQYLGGQYNLQKGQYSLLKSNDGTTYSIYFYLKMGEFYQQNAYLLSGSENKYCVQVHISKMTDDQNDLPLWLKGFPNARIR</sequence>
<accession>A0A4R9J2V8</accession>
<evidence type="ECO:0008006" key="3">
    <source>
        <dbReference type="Google" id="ProtNLM"/>
    </source>
</evidence>
<dbReference type="RefSeq" id="WP_135616085.1">
    <property type="nucleotide sequence ID" value="NZ_JBNURZ010000005.1"/>
</dbReference>
<comment type="caution">
    <text evidence="1">The sequence shown here is derived from an EMBL/GenBank/DDBJ whole genome shotgun (WGS) entry which is preliminary data.</text>
</comment>
<dbReference type="Proteomes" id="UP000297871">
    <property type="component" value="Unassembled WGS sequence"/>
</dbReference>